<protein>
    <submittedName>
        <fullName evidence="1">Uncharacterized protein</fullName>
    </submittedName>
</protein>
<dbReference type="Proteomes" id="UP000005237">
    <property type="component" value="Unassembled WGS sequence"/>
</dbReference>
<name>A0A8R1EDY5_CAEJA</name>
<dbReference type="InterPro" id="IPR036869">
    <property type="entry name" value="J_dom_sf"/>
</dbReference>
<evidence type="ECO:0000313" key="2">
    <source>
        <dbReference type="Proteomes" id="UP000005237"/>
    </source>
</evidence>
<dbReference type="AlphaFoldDB" id="A0A8R1EDY5"/>
<keyword evidence="2" id="KW-1185">Reference proteome</keyword>
<reference evidence="1" key="2">
    <citation type="submission" date="2022-06" db="UniProtKB">
        <authorList>
            <consortium name="EnsemblMetazoa"/>
        </authorList>
    </citation>
    <scope>IDENTIFICATION</scope>
    <source>
        <strain evidence="1">DF5081</strain>
    </source>
</reference>
<accession>A0A8R1EDY5</accession>
<dbReference type="SUPFAM" id="SSF46565">
    <property type="entry name" value="Chaperone J-domain"/>
    <property type="match status" value="1"/>
</dbReference>
<proteinExistence type="predicted"/>
<dbReference type="EnsemblMetazoa" id="CJA34240.1">
    <property type="protein sequence ID" value="CJA34240.1"/>
    <property type="gene ID" value="WBGene00210087"/>
</dbReference>
<organism evidence="1 2">
    <name type="scientific">Caenorhabditis japonica</name>
    <dbReference type="NCBI Taxonomy" id="281687"/>
    <lineage>
        <taxon>Eukaryota</taxon>
        <taxon>Metazoa</taxon>
        <taxon>Ecdysozoa</taxon>
        <taxon>Nematoda</taxon>
        <taxon>Chromadorea</taxon>
        <taxon>Rhabditida</taxon>
        <taxon>Rhabditina</taxon>
        <taxon>Rhabditomorpha</taxon>
        <taxon>Rhabditoidea</taxon>
        <taxon>Rhabditidae</taxon>
        <taxon>Peloderinae</taxon>
        <taxon>Caenorhabditis</taxon>
    </lineage>
</organism>
<sequence>MTTGNLQIAIYGFTSPIRNFEAAGISYETNIIRDKITLGHCTLPIYKNSPVSTQKEESKKSSEEPVELRKELFDADNEKYEKYLMKLDPNDCKNQDHYKVLGLSKLRWQATSDEIRFCCELGGFF</sequence>
<reference evidence="2" key="1">
    <citation type="submission" date="2010-08" db="EMBL/GenBank/DDBJ databases">
        <authorList>
            <consortium name="Caenorhabditis japonica Sequencing Consortium"/>
            <person name="Wilson R.K."/>
        </authorList>
    </citation>
    <scope>NUCLEOTIDE SEQUENCE [LARGE SCALE GENOMIC DNA]</scope>
    <source>
        <strain evidence="2">DF5081</strain>
    </source>
</reference>
<evidence type="ECO:0000313" key="1">
    <source>
        <dbReference type="EnsemblMetazoa" id="CJA34240.1"/>
    </source>
</evidence>